<dbReference type="EMBL" id="BMGT01000004">
    <property type="protein sequence ID" value="GGG86710.1"/>
    <property type="molecule type" value="Genomic_DNA"/>
</dbReference>
<dbReference type="Proteomes" id="UP000647241">
    <property type="component" value="Unassembled WGS sequence"/>
</dbReference>
<dbReference type="RefSeq" id="WP_188555692.1">
    <property type="nucleotide sequence ID" value="NZ_BMGT01000004.1"/>
</dbReference>
<reference evidence="1" key="2">
    <citation type="submission" date="2020-09" db="EMBL/GenBank/DDBJ databases">
        <authorList>
            <person name="Sun Q."/>
            <person name="Zhou Y."/>
        </authorList>
    </citation>
    <scope>NUCLEOTIDE SEQUENCE</scope>
    <source>
        <strain evidence="1">CGMCC 1.12997</strain>
    </source>
</reference>
<proteinExistence type="predicted"/>
<comment type="caution">
    <text evidence="1">The sequence shown here is derived from an EMBL/GenBank/DDBJ whole genome shotgun (WGS) entry which is preliminary data.</text>
</comment>
<organism evidence="1 2">
    <name type="scientific">Edaphobacter dinghuensis</name>
    <dbReference type="NCBI Taxonomy" id="1560005"/>
    <lineage>
        <taxon>Bacteria</taxon>
        <taxon>Pseudomonadati</taxon>
        <taxon>Acidobacteriota</taxon>
        <taxon>Terriglobia</taxon>
        <taxon>Terriglobales</taxon>
        <taxon>Acidobacteriaceae</taxon>
        <taxon>Edaphobacter</taxon>
    </lineage>
</organism>
<dbReference type="AlphaFoldDB" id="A0A917M8X1"/>
<gene>
    <name evidence="1" type="ORF">GCM10011585_33350</name>
</gene>
<protein>
    <submittedName>
        <fullName evidence="1">Uncharacterized protein</fullName>
    </submittedName>
</protein>
<evidence type="ECO:0000313" key="1">
    <source>
        <dbReference type="EMBL" id="GGG86710.1"/>
    </source>
</evidence>
<evidence type="ECO:0000313" key="2">
    <source>
        <dbReference type="Proteomes" id="UP000647241"/>
    </source>
</evidence>
<accession>A0A917M8X1</accession>
<sequence length="130" mass="14535">MNILPIDKSLDLVFLGRNGYGRMCGLVVSPIPQHNVIYFEPITSRGVVERCRLEVPFTMLSRLIELLQNSQKPSQVGDANRPGAAELIDKFGVHGEHPGCSRAQWQHEVANGDTQRGYWDFVAAKLDEES</sequence>
<name>A0A917M8X1_9BACT</name>
<reference evidence="1" key="1">
    <citation type="journal article" date="2014" name="Int. J. Syst. Evol. Microbiol.">
        <title>Complete genome sequence of Corynebacterium casei LMG S-19264T (=DSM 44701T), isolated from a smear-ripened cheese.</title>
        <authorList>
            <consortium name="US DOE Joint Genome Institute (JGI-PGF)"/>
            <person name="Walter F."/>
            <person name="Albersmeier A."/>
            <person name="Kalinowski J."/>
            <person name="Ruckert C."/>
        </authorList>
    </citation>
    <scope>NUCLEOTIDE SEQUENCE</scope>
    <source>
        <strain evidence="1">CGMCC 1.12997</strain>
    </source>
</reference>
<keyword evidence="2" id="KW-1185">Reference proteome</keyword>